<dbReference type="PANTHER" id="PTHR11228:SF7">
    <property type="entry name" value="PQQA PEPTIDE CYCLASE"/>
    <property type="match status" value="1"/>
</dbReference>
<dbReference type="RefSeq" id="WP_125129644.1">
    <property type="nucleotide sequence ID" value="NZ_RHJS01000002.1"/>
</dbReference>
<dbReference type="InterPro" id="IPR058240">
    <property type="entry name" value="rSAM_sf"/>
</dbReference>
<dbReference type="EMBL" id="RHJS01000002">
    <property type="protein sequence ID" value="RRK34534.1"/>
    <property type="molecule type" value="Genomic_DNA"/>
</dbReference>
<proteinExistence type="predicted"/>
<evidence type="ECO:0000259" key="6">
    <source>
        <dbReference type="Pfam" id="PF13186"/>
    </source>
</evidence>
<dbReference type="GO" id="GO:0051536">
    <property type="term" value="F:iron-sulfur cluster binding"/>
    <property type="evidence" value="ECO:0007669"/>
    <property type="project" value="UniProtKB-KW"/>
</dbReference>
<feature type="domain" description="Radical SAM core" evidence="5">
    <location>
        <begin position="100"/>
        <end position="238"/>
    </location>
</feature>
<dbReference type="AlphaFoldDB" id="A0A426DP75"/>
<gene>
    <name evidence="7" type="ORF">EBB54_26740</name>
</gene>
<organism evidence="7 8">
    <name type="scientific">Schaedlerella arabinosiphila</name>
    <dbReference type="NCBI Taxonomy" id="2044587"/>
    <lineage>
        <taxon>Bacteria</taxon>
        <taxon>Bacillati</taxon>
        <taxon>Bacillota</taxon>
        <taxon>Clostridia</taxon>
        <taxon>Lachnospirales</taxon>
        <taxon>Lachnospiraceae</taxon>
        <taxon>Schaedlerella</taxon>
    </lineage>
</organism>
<dbReference type="PANTHER" id="PTHR11228">
    <property type="entry name" value="RADICAL SAM DOMAIN PROTEIN"/>
    <property type="match status" value="1"/>
</dbReference>
<dbReference type="InterPro" id="IPR050377">
    <property type="entry name" value="Radical_SAM_PqqE_MftC-like"/>
</dbReference>
<evidence type="ECO:0000313" key="7">
    <source>
        <dbReference type="EMBL" id="RRK34534.1"/>
    </source>
</evidence>
<keyword evidence="3" id="KW-0408">Iron</keyword>
<accession>A0A426DP75</accession>
<evidence type="ECO:0000256" key="1">
    <source>
        <dbReference type="ARBA" id="ARBA00022691"/>
    </source>
</evidence>
<keyword evidence="1" id="KW-0949">S-adenosyl-L-methionine</keyword>
<feature type="domain" description="4Fe4S-binding SPASM" evidence="6">
    <location>
        <begin position="14"/>
        <end position="69"/>
    </location>
</feature>
<dbReference type="Pfam" id="PF04055">
    <property type="entry name" value="Radical_SAM"/>
    <property type="match status" value="1"/>
</dbReference>
<evidence type="ECO:0000313" key="8">
    <source>
        <dbReference type="Proteomes" id="UP000274920"/>
    </source>
</evidence>
<keyword evidence="2" id="KW-0479">Metal-binding</keyword>
<evidence type="ECO:0000256" key="4">
    <source>
        <dbReference type="ARBA" id="ARBA00023014"/>
    </source>
</evidence>
<dbReference type="Gene3D" id="3.20.20.70">
    <property type="entry name" value="Aldolase class I"/>
    <property type="match status" value="1"/>
</dbReference>
<dbReference type="InterPro" id="IPR007197">
    <property type="entry name" value="rSAM"/>
</dbReference>
<reference evidence="7" key="1">
    <citation type="submission" date="2018-10" db="EMBL/GenBank/DDBJ databases">
        <title>Schaedlerella arabinophila gen. nov. sp. nov., isolated from the mouse intestinal tract and comparative analysis with the genome of the closely related altered Schaedler flora strain ASF502.</title>
        <authorList>
            <person name="Miyake S."/>
            <person name="Soh M."/>
            <person name="Seedorf H."/>
        </authorList>
    </citation>
    <scope>NUCLEOTIDE SEQUENCE [LARGE SCALE GENOMIC DNA]</scope>
    <source>
        <strain evidence="7">DSM 106076</strain>
    </source>
</reference>
<keyword evidence="8" id="KW-1185">Reference proteome</keyword>
<evidence type="ECO:0000256" key="2">
    <source>
        <dbReference type="ARBA" id="ARBA00022723"/>
    </source>
</evidence>
<dbReference type="CDD" id="cd01335">
    <property type="entry name" value="Radical_SAM"/>
    <property type="match status" value="1"/>
</dbReference>
<sequence length="459" mass="52646">MRLCERAVNFVQVMNEDGAVRLCSWLRDGGVIGYLTKNTLEEIYHSEEARLIQEMHACGDHSNCNPNQCPYVANNTVDTASVDMDEIPRFPEALYLAYENICNYRCLMCGIPDCMTKADAKLLEDKYTKIDRELKKALPYVKHISANGLGELFVSKHTLQLLAEWEPLAEPEEVSVMLETNGSLFDEAHFRQIANLGKYKLSVAITVLSFEDEIYRELSGTRQSIDKLIENLRYVRSLREKGIINYLELATVYQDKNYRQLPEFSRRCIEEFGADSVRLRPFDPWGEAGMNEWLMDVRNVYHPHHKDFLQVMKNPVLSHPKVHDWGGGKESGLGPEPYVKTRTMFSIMNGIFCDDFFLSRVKKYCDGTKLVIYGMTVVGKALASRLKNDYEVVYCLDRKMDGMNYAGIPIYGINHFEDLDKDVTVIIALHWSEDMIKTMLIKAGYSNNILKIMDLTGEV</sequence>
<dbReference type="GO" id="GO:0003824">
    <property type="term" value="F:catalytic activity"/>
    <property type="evidence" value="ECO:0007669"/>
    <property type="project" value="InterPro"/>
</dbReference>
<dbReference type="Pfam" id="PF13186">
    <property type="entry name" value="SPASM"/>
    <property type="match status" value="1"/>
</dbReference>
<protein>
    <submittedName>
        <fullName evidence="7">Radical SAM protein</fullName>
    </submittedName>
</protein>
<dbReference type="SUPFAM" id="SSF102114">
    <property type="entry name" value="Radical SAM enzymes"/>
    <property type="match status" value="1"/>
</dbReference>
<keyword evidence="4" id="KW-0411">Iron-sulfur</keyword>
<evidence type="ECO:0000259" key="5">
    <source>
        <dbReference type="Pfam" id="PF04055"/>
    </source>
</evidence>
<dbReference type="InterPro" id="IPR013785">
    <property type="entry name" value="Aldolase_TIM"/>
</dbReference>
<name>A0A426DP75_9FIRM</name>
<dbReference type="SFLD" id="SFLDS00029">
    <property type="entry name" value="Radical_SAM"/>
    <property type="match status" value="1"/>
</dbReference>
<evidence type="ECO:0000256" key="3">
    <source>
        <dbReference type="ARBA" id="ARBA00023004"/>
    </source>
</evidence>
<comment type="caution">
    <text evidence="7">The sequence shown here is derived from an EMBL/GenBank/DDBJ whole genome shotgun (WGS) entry which is preliminary data.</text>
</comment>
<dbReference type="InterPro" id="IPR023885">
    <property type="entry name" value="4Fe4S-binding_SPASM_dom"/>
</dbReference>
<dbReference type="CDD" id="cd21109">
    <property type="entry name" value="SPASM"/>
    <property type="match status" value="1"/>
</dbReference>
<dbReference type="Proteomes" id="UP000274920">
    <property type="component" value="Unassembled WGS sequence"/>
</dbReference>
<dbReference type="GO" id="GO:0046872">
    <property type="term" value="F:metal ion binding"/>
    <property type="evidence" value="ECO:0007669"/>
    <property type="project" value="UniProtKB-KW"/>
</dbReference>